<dbReference type="PANTHER" id="PTHR30069:SF29">
    <property type="entry name" value="HEMOGLOBIN AND HEMOGLOBIN-HAPTOGLOBIN-BINDING PROTEIN 1-RELATED"/>
    <property type="match status" value="1"/>
</dbReference>
<dbReference type="KEGG" id="swf:E3E12_02925"/>
<keyword evidence="8 13" id="KW-0675">Receptor</keyword>
<evidence type="ECO:0000256" key="5">
    <source>
        <dbReference type="ARBA" id="ARBA00022729"/>
    </source>
</evidence>
<keyword evidence="9 10" id="KW-0998">Cell outer membrane</keyword>
<sequence length="767" mass="83706">MGKSSCRRISGKAACQEGMARVRRLVVGTATGCLVGCLCHTPAQASAQGVVQRGENPLPSGQNHFHDAKAKSAPKEAARAEHIIIKTGRLQARQPVQMDGATKTFFSPTALAAIPGGANASVSTVLLQAPGVVQDSFGQLHIRGDHGNVQYRINGVALPDGVSMFSQALTTRFAHSLSLTDGALPAQYGFRQAGVIEIDTRTGAKDPGYGVSLYGGARDYLQPAAVMGQKAGKWDLFLTADAVHNRVGIENPTPSFNAVHDLTNQYHVLGRLAYHLRPQTEFSFTGGVANSWFQLPNNPSQQHQFETPAWQGHAASAPASMALREHQAELGDFGMVSWKESREDVQATTSAVVRYSSLNYSPDWVGDLIYNGVAQQARRAVFSAGMQNDTTWHAAPGHTVRLGFQAYGERGMTKTNSQVFPEMGGAFGRTPVTIRQEAGKTGAYGGFYGQDEWRANQRVTLTYGFRFDGVDEYAYATQFSPRFALVWRPWKGGHMHLSYARYFTPPVLEEVTPGNPAAFNHTSGAMPGQGNSPVKAERSHYVDGGWTQTLTKGWTMTVDGYFKRAHNMLDDGQFGAPIILTAFNYRKGFSYGAELSTNFTPPALPGLNLYGNMGWNHAMGKDIDSSQWSFAPDDLAYIKHHWVHLDHEQRWTASAGGSYRFMRQSTHPFQLSATMVYGSGLRRDWGAIPNGGHVPQYATFNLGLVQDVLFSKADIGQGLGERKVQFRLDVINLFDKTYRLRDGSGIGVGAPQYGLRRTILGGISVRL</sequence>
<dbReference type="GO" id="GO:0044718">
    <property type="term" value="P:siderophore transmembrane transport"/>
    <property type="evidence" value="ECO:0007669"/>
    <property type="project" value="TreeGrafter"/>
</dbReference>
<dbReference type="OrthoDB" id="9764669at2"/>
<dbReference type="InterPro" id="IPR036942">
    <property type="entry name" value="Beta-barrel_TonB_sf"/>
</dbReference>
<dbReference type="AlphaFoldDB" id="A0A4Y6UA42"/>
<dbReference type="Gene3D" id="2.40.170.20">
    <property type="entry name" value="TonB-dependent receptor, beta-barrel domain"/>
    <property type="match status" value="1"/>
</dbReference>
<accession>A0A4Y6UA42</accession>
<dbReference type="PANTHER" id="PTHR30069">
    <property type="entry name" value="TONB-DEPENDENT OUTER MEMBRANE RECEPTOR"/>
    <property type="match status" value="1"/>
</dbReference>
<keyword evidence="5" id="KW-0732">Signal</keyword>
<dbReference type="Proteomes" id="UP000318709">
    <property type="component" value="Chromosome"/>
</dbReference>
<dbReference type="GO" id="GO:0009279">
    <property type="term" value="C:cell outer membrane"/>
    <property type="evidence" value="ECO:0007669"/>
    <property type="project" value="UniProtKB-SubCell"/>
</dbReference>
<dbReference type="SUPFAM" id="SSF56935">
    <property type="entry name" value="Porins"/>
    <property type="match status" value="1"/>
</dbReference>
<dbReference type="Pfam" id="PF00593">
    <property type="entry name" value="TonB_dep_Rec_b-barrel"/>
    <property type="match status" value="1"/>
</dbReference>
<feature type="compositionally biased region" description="Basic and acidic residues" evidence="11">
    <location>
        <begin position="64"/>
        <end position="73"/>
    </location>
</feature>
<feature type="domain" description="TonB-dependent receptor-like beta-barrel" evidence="12">
    <location>
        <begin position="353"/>
        <end position="704"/>
    </location>
</feature>
<evidence type="ECO:0000256" key="8">
    <source>
        <dbReference type="ARBA" id="ARBA00023170"/>
    </source>
</evidence>
<keyword evidence="6" id="KW-0798">TonB box</keyword>
<organism evidence="13 14">
    <name type="scientific">Formicincola oecophyllae</name>
    <dbReference type="NCBI Taxonomy" id="2558361"/>
    <lineage>
        <taxon>Bacteria</taxon>
        <taxon>Pseudomonadati</taxon>
        <taxon>Pseudomonadota</taxon>
        <taxon>Alphaproteobacteria</taxon>
        <taxon>Acetobacterales</taxon>
        <taxon>Acetobacteraceae</taxon>
        <taxon>Formicincola</taxon>
    </lineage>
</organism>
<dbReference type="PROSITE" id="PS52016">
    <property type="entry name" value="TONB_DEPENDENT_REC_3"/>
    <property type="match status" value="1"/>
</dbReference>
<keyword evidence="3 10" id="KW-1134">Transmembrane beta strand</keyword>
<dbReference type="EMBL" id="CP038231">
    <property type="protein sequence ID" value="QDH13326.2"/>
    <property type="molecule type" value="Genomic_DNA"/>
</dbReference>
<dbReference type="InterPro" id="IPR000531">
    <property type="entry name" value="Beta-barrel_TonB"/>
</dbReference>
<feature type="region of interest" description="Disordered" evidence="11">
    <location>
        <begin position="53"/>
        <end position="73"/>
    </location>
</feature>
<comment type="similarity">
    <text evidence="10">Belongs to the TonB-dependent receptor family.</text>
</comment>
<proteinExistence type="inferred from homology"/>
<keyword evidence="4 10" id="KW-0812">Transmembrane</keyword>
<evidence type="ECO:0000313" key="13">
    <source>
        <dbReference type="EMBL" id="QDH13326.2"/>
    </source>
</evidence>
<evidence type="ECO:0000256" key="4">
    <source>
        <dbReference type="ARBA" id="ARBA00022692"/>
    </source>
</evidence>
<protein>
    <submittedName>
        <fullName evidence="13">TonB-dependent receptor</fullName>
    </submittedName>
</protein>
<comment type="subcellular location">
    <subcellularLocation>
        <location evidence="1 10">Cell outer membrane</location>
        <topology evidence="1 10">Multi-pass membrane protein</topology>
    </subcellularLocation>
</comment>
<gene>
    <name evidence="13" type="ORF">E3E12_02925</name>
</gene>
<evidence type="ECO:0000256" key="10">
    <source>
        <dbReference type="PROSITE-ProRule" id="PRU01360"/>
    </source>
</evidence>
<evidence type="ECO:0000256" key="9">
    <source>
        <dbReference type="ARBA" id="ARBA00023237"/>
    </source>
</evidence>
<evidence type="ECO:0000256" key="11">
    <source>
        <dbReference type="SAM" id="MobiDB-lite"/>
    </source>
</evidence>
<evidence type="ECO:0000313" key="14">
    <source>
        <dbReference type="Proteomes" id="UP000318709"/>
    </source>
</evidence>
<evidence type="ECO:0000256" key="7">
    <source>
        <dbReference type="ARBA" id="ARBA00023136"/>
    </source>
</evidence>
<evidence type="ECO:0000256" key="6">
    <source>
        <dbReference type="ARBA" id="ARBA00023077"/>
    </source>
</evidence>
<dbReference type="RefSeq" id="WP_149498241.1">
    <property type="nucleotide sequence ID" value="NZ_CP038231.1"/>
</dbReference>
<evidence type="ECO:0000256" key="1">
    <source>
        <dbReference type="ARBA" id="ARBA00004571"/>
    </source>
</evidence>
<keyword evidence="2 10" id="KW-0813">Transport</keyword>
<reference evidence="13 14" key="1">
    <citation type="submission" date="2019-03" db="EMBL/GenBank/DDBJ databases">
        <title>The complete genome sequence of Swingsia_sp. F3b2 LMG30590(T).</title>
        <authorList>
            <person name="Chua K.-O."/>
            <person name="Chan K.-G."/>
            <person name="See-Too W.-S."/>
        </authorList>
    </citation>
    <scope>NUCLEOTIDE SEQUENCE [LARGE SCALE GENOMIC DNA]</scope>
    <source>
        <strain evidence="13 14">F3b2</strain>
    </source>
</reference>
<name>A0A4Y6UA42_9PROT</name>
<keyword evidence="14" id="KW-1185">Reference proteome</keyword>
<dbReference type="GO" id="GO:0015344">
    <property type="term" value="F:siderophore uptake transmembrane transporter activity"/>
    <property type="evidence" value="ECO:0007669"/>
    <property type="project" value="TreeGrafter"/>
</dbReference>
<evidence type="ECO:0000259" key="12">
    <source>
        <dbReference type="Pfam" id="PF00593"/>
    </source>
</evidence>
<evidence type="ECO:0000256" key="2">
    <source>
        <dbReference type="ARBA" id="ARBA00022448"/>
    </source>
</evidence>
<keyword evidence="7 10" id="KW-0472">Membrane</keyword>
<evidence type="ECO:0000256" key="3">
    <source>
        <dbReference type="ARBA" id="ARBA00022452"/>
    </source>
</evidence>
<dbReference type="InterPro" id="IPR039426">
    <property type="entry name" value="TonB-dep_rcpt-like"/>
</dbReference>